<feature type="compositionally biased region" description="Basic residues" evidence="1">
    <location>
        <begin position="131"/>
        <end position="140"/>
    </location>
</feature>
<dbReference type="PANTHER" id="PTHR41805">
    <property type="entry name" value="EXPRESSED PROTEIN"/>
    <property type="match status" value="1"/>
</dbReference>
<evidence type="ECO:0008006" key="4">
    <source>
        <dbReference type="Google" id="ProtNLM"/>
    </source>
</evidence>
<dbReference type="EMBL" id="CP051142">
    <property type="protein sequence ID" value="QIX01168.1"/>
    <property type="molecule type" value="Genomic_DNA"/>
</dbReference>
<dbReference type="AlphaFoldDB" id="A0A6H0Y2U2"/>
<dbReference type="PANTHER" id="PTHR41805:SF1">
    <property type="entry name" value="RRNA-PROCESSING PROTEIN FYV7"/>
    <property type="match status" value="1"/>
</dbReference>
<keyword evidence="3" id="KW-1185">Reference proteome</keyword>
<feature type="compositionally biased region" description="Basic and acidic residues" evidence="1">
    <location>
        <begin position="35"/>
        <end position="52"/>
    </location>
</feature>
<evidence type="ECO:0000313" key="2">
    <source>
        <dbReference type="EMBL" id="QIX01168.1"/>
    </source>
</evidence>
<feature type="compositionally biased region" description="Basic and acidic residues" evidence="1">
    <location>
        <begin position="147"/>
        <end position="180"/>
    </location>
</feature>
<accession>A0A6H0Y2U2</accession>
<feature type="compositionally biased region" description="Basic and acidic residues" evidence="1">
    <location>
        <begin position="62"/>
        <end position="73"/>
    </location>
</feature>
<feature type="region of interest" description="Disordered" evidence="1">
    <location>
        <begin position="1"/>
        <end position="180"/>
    </location>
</feature>
<sequence>MSEKRKRQETQPAGQPHKKAKHGFRVGPANLPDSTYKRHNDKIKKGLIERAQIKKQYAKVKRQFDAQEDEKRRQYQSTASANTDTAEDDDVEATKNRDSASTAPHPDRVNLMSTPAATDIKDKAQDALRSSAHRRQRKPRPNAFARETQEAERRKAEAEARRAAREEANRQREEKIAERERFRKAMAKARTADGQRKLGRESNVLLEKVKRMIGANQK</sequence>
<protein>
    <recommendedName>
        <fullName evidence="4">rRNA-processing protein FYV7</fullName>
    </recommendedName>
</protein>
<dbReference type="OrthoDB" id="2135053at2759"/>
<evidence type="ECO:0000313" key="3">
    <source>
        <dbReference type="Proteomes" id="UP000503462"/>
    </source>
</evidence>
<proteinExistence type="predicted"/>
<organism evidence="2 3">
    <name type="scientific">Peltaster fructicola</name>
    <dbReference type="NCBI Taxonomy" id="286661"/>
    <lineage>
        <taxon>Eukaryota</taxon>
        <taxon>Fungi</taxon>
        <taxon>Dikarya</taxon>
        <taxon>Ascomycota</taxon>
        <taxon>Pezizomycotina</taxon>
        <taxon>Dothideomycetes</taxon>
        <taxon>Dothideomycetes incertae sedis</taxon>
        <taxon>Peltaster</taxon>
    </lineage>
</organism>
<name>A0A6H0Y2U2_9PEZI</name>
<dbReference type="Proteomes" id="UP000503462">
    <property type="component" value="Chromosome 4"/>
</dbReference>
<gene>
    <name evidence="2" type="ORF">AMS68_006685</name>
</gene>
<evidence type="ECO:0000256" key="1">
    <source>
        <dbReference type="SAM" id="MobiDB-lite"/>
    </source>
</evidence>
<reference evidence="2 3" key="1">
    <citation type="journal article" date="2016" name="Sci. Rep.">
        <title>Peltaster fructicola genome reveals evolution from an invasive phytopathogen to an ectophytic parasite.</title>
        <authorList>
            <person name="Xu C."/>
            <person name="Chen H."/>
            <person name="Gleason M.L."/>
            <person name="Xu J.R."/>
            <person name="Liu H."/>
            <person name="Zhang R."/>
            <person name="Sun G."/>
        </authorList>
    </citation>
    <scope>NUCLEOTIDE SEQUENCE [LARGE SCALE GENOMIC DNA]</scope>
    <source>
        <strain evidence="2 3">LNHT1506</strain>
    </source>
</reference>